<evidence type="ECO:0000313" key="1">
    <source>
        <dbReference type="EMBL" id="NYI93674.1"/>
    </source>
</evidence>
<dbReference type="EMBL" id="JACCFK010000002">
    <property type="protein sequence ID" value="NYI93674.1"/>
    <property type="molecule type" value="Genomic_DNA"/>
</dbReference>
<gene>
    <name evidence="1" type="ORF">HNR02_007049</name>
</gene>
<dbReference type="AlphaFoldDB" id="A0A853BG18"/>
<name>A0A853BG18_9PSEU</name>
<protein>
    <submittedName>
        <fullName evidence="1">Uncharacterized protein</fullName>
    </submittedName>
</protein>
<comment type="caution">
    <text evidence="1">The sequence shown here is derived from an EMBL/GenBank/DDBJ whole genome shotgun (WGS) entry which is preliminary data.</text>
</comment>
<proteinExistence type="predicted"/>
<reference evidence="1 2" key="1">
    <citation type="submission" date="2020-07" db="EMBL/GenBank/DDBJ databases">
        <title>Sequencing the genomes of 1000 actinobacteria strains.</title>
        <authorList>
            <person name="Klenk H.-P."/>
        </authorList>
    </citation>
    <scope>NUCLEOTIDE SEQUENCE [LARGE SCALE GENOMIC DNA]</scope>
    <source>
        <strain evidence="1 2">DSM 104006</strain>
    </source>
</reference>
<keyword evidence="2" id="KW-1185">Reference proteome</keyword>
<organism evidence="1 2">
    <name type="scientific">Amycolatopsis endophytica</name>
    <dbReference type="NCBI Taxonomy" id="860233"/>
    <lineage>
        <taxon>Bacteria</taxon>
        <taxon>Bacillati</taxon>
        <taxon>Actinomycetota</taxon>
        <taxon>Actinomycetes</taxon>
        <taxon>Pseudonocardiales</taxon>
        <taxon>Pseudonocardiaceae</taxon>
        <taxon>Amycolatopsis</taxon>
    </lineage>
</organism>
<dbReference type="Proteomes" id="UP000549616">
    <property type="component" value="Unassembled WGS sequence"/>
</dbReference>
<sequence length="29" mass="3362">MAPRDMLQRHTADELRELARTEIAAEEAH</sequence>
<accession>A0A853BG18</accession>
<evidence type="ECO:0000313" key="2">
    <source>
        <dbReference type="Proteomes" id="UP000549616"/>
    </source>
</evidence>